<reference evidence="3 4" key="1">
    <citation type="journal article" date="2021" name="Environ. Microbiol.">
        <title>Gene family expansions and transcriptome signatures uncover fungal adaptations to wood decay.</title>
        <authorList>
            <person name="Hage H."/>
            <person name="Miyauchi S."/>
            <person name="Viragh M."/>
            <person name="Drula E."/>
            <person name="Min B."/>
            <person name="Chaduli D."/>
            <person name="Navarro D."/>
            <person name="Favel A."/>
            <person name="Norest M."/>
            <person name="Lesage-Meessen L."/>
            <person name="Balint B."/>
            <person name="Merenyi Z."/>
            <person name="de Eugenio L."/>
            <person name="Morin E."/>
            <person name="Martinez A.T."/>
            <person name="Baldrian P."/>
            <person name="Stursova M."/>
            <person name="Martinez M.J."/>
            <person name="Novotny C."/>
            <person name="Magnuson J.K."/>
            <person name="Spatafora J.W."/>
            <person name="Maurice S."/>
            <person name="Pangilinan J."/>
            <person name="Andreopoulos W."/>
            <person name="LaButti K."/>
            <person name="Hundley H."/>
            <person name="Na H."/>
            <person name="Kuo A."/>
            <person name="Barry K."/>
            <person name="Lipzen A."/>
            <person name="Henrissat B."/>
            <person name="Riley R."/>
            <person name="Ahrendt S."/>
            <person name="Nagy L.G."/>
            <person name="Grigoriev I.V."/>
            <person name="Martin F."/>
            <person name="Rosso M.N."/>
        </authorList>
    </citation>
    <scope>NUCLEOTIDE SEQUENCE [LARGE SCALE GENOMIC DNA]</scope>
    <source>
        <strain evidence="3 4">CIRM-BRFM 1785</strain>
    </source>
</reference>
<name>A0ABQ8KSG8_9APHY</name>
<organism evidence="3 4">
    <name type="scientific">Rhodofomes roseus</name>
    <dbReference type="NCBI Taxonomy" id="34475"/>
    <lineage>
        <taxon>Eukaryota</taxon>
        <taxon>Fungi</taxon>
        <taxon>Dikarya</taxon>
        <taxon>Basidiomycota</taxon>
        <taxon>Agaricomycotina</taxon>
        <taxon>Agaricomycetes</taxon>
        <taxon>Polyporales</taxon>
        <taxon>Rhodofomes</taxon>
    </lineage>
</organism>
<dbReference type="InterPro" id="IPR015943">
    <property type="entry name" value="WD40/YVTN_repeat-like_dom_sf"/>
</dbReference>
<dbReference type="PANTHER" id="PTHR44472">
    <property type="entry name" value="DDB1- AND CUL4-ASSOCIATED FACTOR 4-RELATED"/>
    <property type="match status" value="1"/>
</dbReference>
<dbReference type="InterPro" id="IPR052254">
    <property type="entry name" value="CUL4-DDB1_E3_ligase_receptor"/>
</dbReference>
<evidence type="ECO:0000256" key="2">
    <source>
        <dbReference type="ARBA" id="ARBA00022737"/>
    </source>
</evidence>
<keyword evidence="2" id="KW-0677">Repeat</keyword>
<gene>
    <name evidence="3" type="ORF">C8Q71DRAFT_738699</name>
</gene>
<evidence type="ECO:0008006" key="5">
    <source>
        <dbReference type="Google" id="ProtNLM"/>
    </source>
</evidence>
<dbReference type="EMBL" id="JADCUA010000003">
    <property type="protein sequence ID" value="KAH9841761.1"/>
    <property type="molecule type" value="Genomic_DNA"/>
</dbReference>
<keyword evidence="4" id="KW-1185">Reference proteome</keyword>
<accession>A0ABQ8KSG8</accession>
<sequence>MPKELLGYYWDEEKKRYFPNSMKPKLPMLHVPEETQGDEPSRKRRRIEGGIPTFSALQKLRTSYGSSSRRRSALHDIFASSLSLTCGGAAYPVVSAGHITSICAEDASSYDPERRSVTLGDSSGWLYSIRNADPDRPPKSHVELNIGSSVSAICSWGTRRVATSFGWPCKIFIRDIAPVERWTILSMPEVMCHDVSTAALEDRTMALGAGGRCVVVPDLEVHTGLLDFYTGSDVLGIAMDRHLIYVGSRSGFVQRFDTRVPKKEHCTILNHRFWRSPNSITHLSLIHQNALLVGTIRGDLETHDIRFLRDSDPLLRLSGHVNACMTKLGLAIDPSEDFVFAAGQDQRIRGWSLRTGKRLPAQPVNSRAAVSDWHDAPAEKTRLFDVLFDAPVAAMQVARGDEGLCLWAACGGDVYRMSLCNSSVVG</sequence>
<evidence type="ECO:0000313" key="4">
    <source>
        <dbReference type="Proteomes" id="UP000814176"/>
    </source>
</evidence>
<comment type="caution">
    <text evidence="3">The sequence shown here is derived from an EMBL/GenBank/DDBJ whole genome shotgun (WGS) entry which is preliminary data.</text>
</comment>
<dbReference type="GeneID" id="72003400"/>
<dbReference type="SUPFAM" id="SSF50978">
    <property type="entry name" value="WD40 repeat-like"/>
    <property type="match status" value="1"/>
</dbReference>
<keyword evidence="1" id="KW-0853">WD repeat</keyword>
<evidence type="ECO:0000256" key="1">
    <source>
        <dbReference type="ARBA" id="ARBA00022574"/>
    </source>
</evidence>
<dbReference type="Proteomes" id="UP000814176">
    <property type="component" value="Unassembled WGS sequence"/>
</dbReference>
<dbReference type="PANTHER" id="PTHR44472:SF1">
    <property type="entry name" value="DDB1 AND CUL4 ASSOCIATED FACTOR 4"/>
    <property type="match status" value="1"/>
</dbReference>
<dbReference type="InterPro" id="IPR036322">
    <property type="entry name" value="WD40_repeat_dom_sf"/>
</dbReference>
<protein>
    <recommendedName>
        <fullName evidence="5">WD40 repeat protein</fullName>
    </recommendedName>
</protein>
<proteinExistence type="predicted"/>
<dbReference type="Gene3D" id="2.130.10.10">
    <property type="entry name" value="YVTN repeat-like/Quinoprotein amine dehydrogenase"/>
    <property type="match status" value="1"/>
</dbReference>
<evidence type="ECO:0000313" key="3">
    <source>
        <dbReference type="EMBL" id="KAH9841761.1"/>
    </source>
</evidence>
<dbReference type="RefSeq" id="XP_047783060.1">
    <property type="nucleotide sequence ID" value="XM_047922668.1"/>
</dbReference>